<protein>
    <submittedName>
        <fullName evidence="1">Uncharacterized protein</fullName>
    </submittedName>
</protein>
<evidence type="ECO:0000313" key="2">
    <source>
        <dbReference type="Proteomes" id="UP000019260"/>
    </source>
</evidence>
<sequence>MNQFSNINNKKRITSYEHLNKKYDLNFSDYNFGFDWEVFKDFVGDSYARYFTTNCFFKFVSAGRGTNKTWNHLAEKLFFACNFADASSNILRRYANTHEDTTFGDTINVCNYLYDKYGIDIGPDNENGIVWPKNVKEGGEIIFPSGVRIAFVGYANGNKIMGKVGKGSGIISAWTDEMIHAEEKEILTDKKLDKRYNNLRVSMFHSKSLKVSYVKYTDDNNNEQYNLDNPIPVKELSWTFQEWDNIAKQYITVTTYFHKTYSNQFTFNSFDKYHVFYEKFVTPYLPLNKRIKTILKEHNQVYSENKQAFNGLGVFNLRLTMGTVWNKIPDITKKLVLTNKEERPDLFELEYYGFEYNDNDPSIYVLRNYRKYTKEYNLQDFYNSNTKQYQFDSYSIGVDYANGSEDHTVFLFSGYKINENNEYDKYLIEENVVTPKNVMNLNEIVEHYGQWIINTFDKFDGFEYATFHYDINAHDFMQKLQEDICPYLGYKIKMFKAKKHQTSLNKEAGIINRVTWIRKMFVQGKIYGILDNFPFFLDKCISELRFSDTKTNTPDSKMYHDPYDALFYGSYPYRFKMGI</sequence>
<name>W6ALS5_9MOLU</name>
<dbReference type="OrthoDB" id="389857at2"/>
<dbReference type="RefSeq" id="WP_025317326.1">
    <property type="nucleotide sequence ID" value="NZ_CP006720.1"/>
</dbReference>
<evidence type="ECO:0000313" key="1">
    <source>
        <dbReference type="EMBL" id="AHI57981.1"/>
    </source>
</evidence>
<gene>
    <name evidence="1" type="ORF">P344_03185</name>
</gene>
<dbReference type="Proteomes" id="UP000019260">
    <property type="component" value="Chromosome"/>
</dbReference>
<dbReference type="PATRIC" id="fig|838561.3.peg.620"/>
<dbReference type="AlphaFoldDB" id="W6ALS5"/>
<dbReference type="KEGG" id="smia:P344_03185"/>
<reference evidence="1 2" key="1">
    <citation type="submission" date="2013-09" db="EMBL/GenBank/DDBJ databases">
        <title>Complete genome sequence of Spiroplasma mirum suckling mouse cataract agent.</title>
        <authorList>
            <person name="Landry C.A."/>
            <person name="Bastian F.O."/>
            <person name="Thune R.L."/>
        </authorList>
    </citation>
    <scope>NUCLEOTIDE SEQUENCE [LARGE SCALE GENOMIC DNA]</scope>
    <source>
        <strain evidence="1 2">SMCA</strain>
    </source>
</reference>
<proteinExistence type="predicted"/>
<dbReference type="EMBL" id="CP006720">
    <property type="protein sequence ID" value="AHI57981.1"/>
    <property type="molecule type" value="Genomic_DNA"/>
</dbReference>
<organism evidence="1 2">
    <name type="scientific">Spiroplasma mirum ATCC 29335</name>
    <dbReference type="NCBI Taxonomy" id="838561"/>
    <lineage>
        <taxon>Bacteria</taxon>
        <taxon>Bacillati</taxon>
        <taxon>Mycoplasmatota</taxon>
        <taxon>Mollicutes</taxon>
        <taxon>Entomoplasmatales</taxon>
        <taxon>Spiroplasmataceae</taxon>
        <taxon>Spiroplasma</taxon>
    </lineage>
</organism>
<accession>W6ALS5</accession>
<keyword evidence="2" id="KW-1185">Reference proteome</keyword>
<dbReference type="HOGENOM" id="CLU_470820_0_0_14"/>